<evidence type="ECO:0000313" key="1">
    <source>
        <dbReference type="EMBL" id="MBM6949447.1"/>
    </source>
</evidence>
<comment type="caution">
    <text evidence="1">The sequence shown here is derived from an EMBL/GenBank/DDBJ whole genome shotgun (WGS) entry which is preliminary data.</text>
</comment>
<gene>
    <name evidence="1" type="ORF">H6A20_12480</name>
</gene>
<reference evidence="1" key="2">
    <citation type="journal article" date="2021" name="Sci. Rep.">
        <title>The distribution of antibiotic resistance genes in chicken gut microbiota commensals.</title>
        <authorList>
            <person name="Juricova H."/>
            <person name="Matiasovicova J."/>
            <person name="Kubasova T."/>
            <person name="Cejkova D."/>
            <person name="Rychlik I."/>
        </authorList>
    </citation>
    <scope>NUCLEOTIDE SEQUENCE</scope>
    <source>
        <strain evidence="1">An582</strain>
    </source>
</reference>
<dbReference type="AlphaFoldDB" id="A0A939BGJ9"/>
<dbReference type="RefSeq" id="WP_204907440.1">
    <property type="nucleotide sequence ID" value="NZ_JACJKS010000030.1"/>
</dbReference>
<sequence length="48" mass="5323">MKRKKEHRKSLGARLVSLMLAADLPAEEGVSWKFGMDPDAAAGYEFLT</sequence>
<protein>
    <submittedName>
        <fullName evidence="1">Uncharacterized protein</fullName>
    </submittedName>
</protein>
<dbReference type="Proteomes" id="UP000705508">
    <property type="component" value="Unassembled WGS sequence"/>
</dbReference>
<accession>A0A939BGJ9</accession>
<dbReference type="EMBL" id="JACJKS010000030">
    <property type="protein sequence ID" value="MBM6949447.1"/>
    <property type="molecule type" value="Genomic_DNA"/>
</dbReference>
<organism evidence="1 2">
    <name type="scientific">Mordavella massiliensis</name>
    <dbReference type="NCBI Taxonomy" id="1871024"/>
    <lineage>
        <taxon>Bacteria</taxon>
        <taxon>Bacillati</taxon>
        <taxon>Bacillota</taxon>
        <taxon>Clostridia</taxon>
        <taxon>Eubacteriales</taxon>
        <taxon>Clostridiaceae</taxon>
        <taxon>Mordavella</taxon>
    </lineage>
</organism>
<reference evidence="1" key="1">
    <citation type="submission" date="2020-08" db="EMBL/GenBank/DDBJ databases">
        <authorList>
            <person name="Cejkova D."/>
            <person name="Kubasova T."/>
            <person name="Jahodarova E."/>
            <person name="Rychlik I."/>
        </authorList>
    </citation>
    <scope>NUCLEOTIDE SEQUENCE</scope>
    <source>
        <strain evidence="1">An582</strain>
    </source>
</reference>
<name>A0A939BGJ9_9CLOT</name>
<proteinExistence type="predicted"/>
<evidence type="ECO:0000313" key="2">
    <source>
        <dbReference type="Proteomes" id="UP000705508"/>
    </source>
</evidence>